<protein>
    <submittedName>
        <fullName evidence="1">Uncharacterized protein</fullName>
    </submittedName>
</protein>
<dbReference type="KEGG" id="mgau:MGALJ_24480"/>
<dbReference type="EMBL" id="AP022601">
    <property type="protein sequence ID" value="BBY92779.1"/>
    <property type="molecule type" value="Genomic_DNA"/>
</dbReference>
<name>A0A9W4B2I5_9MYCO</name>
<gene>
    <name evidence="1" type="ORF">MGALJ_24480</name>
</gene>
<dbReference type="Proteomes" id="UP000465785">
    <property type="component" value="Chromosome"/>
</dbReference>
<proteinExistence type="predicted"/>
<reference evidence="1 2" key="1">
    <citation type="journal article" date="2019" name="Emerg. Microbes Infect.">
        <title>Comprehensive subspecies identification of 175 nontuberculous mycobacteria species based on 7547 genomic profiles.</title>
        <authorList>
            <person name="Matsumoto Y."/>
            <person name="Kinjo T."/>
            <person name="Motooka D."/>
            <person name="Nabeya D."/>
            <person name="Jung N."/>
            <person name="Uechi K."/>
            <person name="Horii T."/>
            <person name="Iida T."/>
            <person name="Fujita J."/>
            <person name="Nakamura S."/>
        </authorList>
    </citation>
    <scope>NUCLEOTIDE SEQUENCE [LARGE SCALE GENOMIC DNA]</scope>
    <source>
        <strain evidence="1 2">JCM 6399</strain>
    </source>
</reference>
<sequence>MPRGGDTTGAVTGVDFSLLDVPRDRPVEDPDAFLRAAIAWHFGADPADLRIGRNHRGTEAHRPAA</sequence>
<dbReference type="AlphaFoldDB" id="A0A9W4B2I5"/>
<evidence type="ECO:0000313" key="2">
    <source>
        <dbReference type="Proteomes" id="UP000465785"/>
    </source>
</evidence>
<organism evidence="1 2">
    <name type="scientific">Mycobacterium gallinarum</name>
    <dbReference type="NCBI Taxonomy" id="39689"/>
    <lineage>
        <taxon>Bacteria</taxon>
        <taxon>Bacillati</taxon>
        <taxon>Actinomycetota</taxon>
        <taxon>Actinomycetes</taxon>
        <taxon>Mycobacteriales</taxon>
        <taxon>Mycobacteriaceae</taxon>
        <taxon>Mycobacterium</taxon>
    </lineage>
</organism>
<accession>A0A9W4B2I5</accession>
<keyword evidence="2" id="KW-1185">Reference proteome</keyword>
<evidence type="ECO:0000313" key="1">
    <source>
        <dbReference type="EMBL" id="BBY92779.1"/>
    </source>
</evidence>